<feature type="transmembrane region" description="Helical" evidence="6">
    <location>
        <begin position="299"/>
        <end position="317"/>
    </location>
</feature>
<gene>
    <name evidence="7" type="ORF">FJT64_003922</name>
</gene>
<evidence type="ECO:0008006" key="9">
    <source>
        <dbReference type="Google" id="ProtNLM"/>
    </source>
</evidence>
<reference evidence="7 8" key="1">
    <citation type="submission" date="2019-07" db="EMBL/GenBank/DDBJ databases">
        <title>Draft genome assembly of a fouling barnacle, Amphibalanus amphitrite (Darwin, 1854): The first reference genome for Thecostraca.</title>
        <authorList>
            <person name="Kim W."/>
        </authorList>
    </citation>
    <scope>NUCLEOTIDE SEQUENCE [LARGE SCALE GENOMIC DNA]</scope>
    <source>
        <strain evidence="7">SNU_AA5</strain>
        <tissue evidence="7">Soma without cirri and trophi</tissue>
    </source>
</reference>
<feature type="transmembrane region" description="Helical" evidence="6">
    <location>
        <begin position="194"/>
        <end position="220"/>
    </location>
</feature>
<keyword evidence="2" id="KW-1003">Cell membrane</keyword>
<sequence length="416" mass="45052">MRCRRLVCRSVDSETPETPEREQQQEEHLPIGSRAFVVLLRLAGLAGRPGWGTALYAGLLCGLLTWVAVVSVRSQFDIGQEMVGSTGSWSRAAASSGFFGAILAEVWLTLVIAYITGRRRCAEESFSELMTVLRGAGELVRGAGCTARQHLEMLTIWALVGLISIGNVGVAIYADGKVSVCNEFSTTCVHHIVTGAGFGCLIQAFLLIPMKFLFIAFVLARGLELANEDLEELVIYEPENAEERLTRNGEFQKRYVSSFLQLTDAMAAVLLLSMLYGVLTEVALMMSLINALSAGSSSAFVVDTALFLLSAGVSLLGPCEACQRLLALAGRRCDLLLELEWRRPRLAQQAGLQRAAATRHLDTIGDLGFFQVRRATLLAVTSTIITYIVIIAQFQATEDGCNCPDPPTGNASALRP</sequence>
<evidence type="ECO:0000256" key="6">
    <source>
        <dbReference type="SAM" id="Phobius"/>
    </source>
</evidence>
<comment type="subcellular location">
    <subcellularLocation>
        <location evidence="1">Cell membrane</location>
        <topology evidence="1">Multi-pass membrane protein</topology>
    </subcellularLocation>
</comment>
<evidence type="ECO:0000313" key="7">
    <source>
        <dbReference type="EMBL" id="KAF0298716.1"/>
    </source>
</evidence>
<dbReference type="GO" id="GO:0050909">
    <property type="term" value="P:sensory perception of taste"/>
    <property type="evidence" value="ECO:0007669"/>
    <property type="project" value="InterPro"/>
</dbReference>
<evidence type="ECO:0000256" key="3">
    <source>
        <dbReference type="ARBA" id="ARBA00022692"/>
    </source>
</evidence>
<comment type="caution">
    <text evidence="7">The sequence shown here is derived from an EMBL/GenBank/DDBJ whole genome shotgun (WGS) entry which is preliminary data.</text>
</comment>
<feature type="transmembrane region" description="Helical" evidence="6">
    <location>
        <begin position="259"/>
        <end position="279"/>
    </location>
</feature>
<feature type="transmembrane region" description="Helical" evidence="6">
    <location>
        <begin position="51"/>
        <end position="72"/>
    </location>
</feature>
<dbReference type="EMBL" id="VIIS01001412">
    <property type="protein sequence ID" value="KAF0298716.1"/>
    <property type="molecule type" value="Genomic_DNA"/>
</dbReference>
<accession>A0A6A4VV58</accession>
<feature type="transmembrane region" description="Helical" evidence="6">
    <location>
        <begin position="92"/>
        <end position="115"/>
    </location>
</feature>
<dbReference type="Pfam" id="PF08395">
    <property type="entry name" value="7tm_7"/>
    <property type="match status" value="1"/>
</dbReference>
<keyword evidence="5 6" id="KW-0472">Membrane</keyword>
<keyword evidence="8" id="KW-1185">Reference proteome</keyword>
<evidence type="ECO:0000313" key="8">
    <source>
        <dbReference type="Proteomes" id="UP000440578"/>
    </source>
</evidence>
<dbReference type="GO" id="GO:0005886">
    <property type="term" value="C:plasma membrane"/>
    <property type="evidence" value="ECO:0007669"/>
    <property type="project" value="UniProtKB-SubCell"/>
</dbReference>
<feature type="transmembrane region" description="Helical" evidence="6">
    <location>
        <begin position="154"/>
        <end position="174"/>
    </location>
</feature>
<evidence type="ECO:0000256" key="1">
    <source>
        <dbReference type="ARBA" id="ARBA00004651"/>
    </source>
</evidence>
<protein>
    <recommendedName>
        <fullName evidence="9">Gustatory receptor</fullName>
    </recommendedName>
</protein>
<dbReference type="Proteomes" id="UP000440578">
    <property type="component" value="Unassembled WGS sequence"/>
</dbReference>
<feature type="transmembrane region" description="Helical" evidence="6">
    <location>
        <begin position="375"/>
        <end position="394"/>
    </location>
</feature>
<evidence type="ECO:0000256" key="4">
    <source>
        <dbReference type="ARBA" id="ARBA00022989"/>
    </source>
</evidence>
<name>A0A6A4VV58_AMPAM</name>
<dbReference type="InterPro" id="IPR013604">
    <property type="entry name" value="7TM_chemorcpt"/>
</dbReference>
<proteinExistence type="predicted"/>
<keyword evidence="3 6" id="KW-0812">Transmembrane</keyword>
<evidence type="ECO:0000256" key="5">
    <source>
        <dbReference type="ARBA" id="ARBA00023136"/>
    </source>
</evidence>
<organism evidence="7 8">
    <name type="scientific">Amphibalanus amphitrite</name>
    <name type="common">Striped barnacle</name>
    <name type="synonym">Balanus amphitrite</name>
    <dbReference type="NCBI Taxonomy" id="1232801"/>
    <lineage>
        <taxon>Eukaryota</taxon>
        <taxon>Metazoa</taxon>
        <taxon>Ecdysozoa</taxon>
        <taxon>Arthropoda</taxon>
        <taxon>Crustacea</taxon>
        <taxon>Multicrustacea</taxon>
        <taxon>Cirripedia</taxon>
        <taxon>Thoracica</taxon>
        <taxon>Thoracicalcarea</taxon>
        <taxon>Balanomorpha</taxon>
        <taxon>Balanoidea</taxon>
        <taxon>Balanidae</taxon>
        <taxon>Amphibalaninae</taxon>
        <taxon>Amphibalanus</taxon>
    </lineage>
</organism>
<evidence type="ECO:0000256" key="2">
    <source>
        <dbReference type="ARBA" id="ARBA00022475"/>
    </source>
</evidence>
<keyword evidence="4 6" id="KW-1133">Transmembrane helix</keyword>
<dbReference type="AlphaFoldDB" id="A0A6A4VV58"/>